<keyword evidence="1" id="KW-1133">Transmembrane helix</keyword>
<gene>
    <name evidence="2" type="ORF">COV29_01765</name>
</gene>
<feature type="transmembrane region" description="Helical" evidence="1">
    <location>
        <begin position="141"/>
        <end position="160"/>
    </location>
</feature>
<accession>A0A2J0Q7D4</accession>
<dbReference type="AlphaFoldDB" id="A0A2J0Q7D4"/>
<protein>
    <submittedName>
        <fullName evidence="2">Uncharacterized protein</fullName>
    </submittedName>
</protein>
<feature type="transmembrane region" description="Helical" evidence="1">
    <location>
        <begin position="39"/>
        <end position="58"/>
    </location>
</feature>
<dbReference type="Proteomes" id="UP000228496">
    <property type="component" value="Unassembled WGS sequence"/>
</dbReference>
<feature type="transmembrane region" description="Helical" evidence="1">
    <location>
        <begin position="12"/>
        <end position="33"/>
    </location>
</feature>
<keyword evidence="1" id="KW-0472">Membrane</keyword>
<evidence type="ECO:0000256" key="1">
    <source>
        <dbReference type="SAM" id="Phobius"/>
    </source>
</evidence>
<evidence type="ECO:0000313" key="3">
    <source>
        <dbReference type="Proteomes" id="UP000228496"/>
    </source>
</evidence>
<name>A0A2J0Q7D4_9BACT</name>
<evidence type="ECO:0000313" key="2">
    <source>
        <dbReference type="EMBL" id="PJE50987.1"/>
    </source>
</evidence>
<feature type="transmembrane region" description="Helical" evidence="1">
    <location>
        <begin position="91"/>
        <end position="112"/>
    </location>
</feature>
<keyword evidence="1" id="KW-0812">Transmembrane</keyword>
<reference evidence="2 3" key="1">
    <citation type="submission" date="2017-09" db="EMBL/GenBank/DDBJ databases">
        <title>Depth-based differentiation of microbial function through sediment-hosted aquifers and enrichment of novel symbionts in the deep terrestrial subsurface.</title>
        <authorList>
            <person name="Probst A.J."/>
            <person name="Ladd B."/>
            <person name="Jarett J.K."/>
            <person name="Geller-Mcgrath D.E."/>
            <person name="Sieber C.M."/>
            <person name="Emerson J.B."/>
            <person name="Anantharaman K."/>
            <person name="Thomas B.C."/>
            <person name="Malmstrom R."/>
            <person name="Stieglmeier M."/>
            <person name="Klingl A."/>
            <person name="Woyke T."/>
            <person name="Ryan C.M."/>
            <person name="Banfield J.F."/>
        </authorList>
    </citation>
    <scope>NUCLEOTIDE SEQUENCE [LARGE SCALE GENOMIC DNA]</scope>
    <source>
        <strain evidence="2">CG10_big_fil_rev_8_21_14_0_10_36_16</strain>
    </source>
</reference>
<sequence>MSNNEKTIQNYIMWLITILVSFHLFSLFLALAYFYDRLYLLGSAIALALSVNWIIAALTDKWHRESGTGESFVSEHPSYSKLKRLVGLFEILFYAFVFVFNQMILLAAWLVVKALGGFKVTDSHGDMYDNPAAKKSASSEVFRLGTLLSVAAGYTVAILVQASGVESTKLFDLLARVFN</sequence>
<organism evidence="2 3">
    <name type="scientific">Candidatus Yanofskybacteria bacterium CG10_big_fil_rev_8_21_14_0_10_36_16</name>
    <dbReference type="NCBI Taxonomy" id="1975096"/>
    <lineage>
        <taxon>Bacteria</taxon>
        <taxon>Candidatus Yanofskyibacteriota</taxon>
    </lineage>
</organism>
<dbReference type="EMBL" id="PCXQ01000004">
    <property type="protein sequence ID" value="PJE50987.1"/>
    <property type="molecule type" value="Genomic_DNA"/>
</dbReference>
<comment type="caution">
    <text evidence="2">The sequence shown here is derived from an EMBL/GenBank/DDBJ whole genome shotgun (WGS) entry which is preliminary data.</text>
</comment>
<proteinExistence type="predicted"/>